<dbReference type="InterPro" id="IPR000600">
    <property type="entry name" value="ROK"/>
</dbReference>
<evidence type="ECO:0000313" key="2">
    <source>
        <dbReference type="EMBL" id="PFG20799.1"/>
    </source>
</evidence>
<accession>A0A2A9D4M3</accession>
<dbReference type="PANTHER" id="PTHR18964">
    <property type="entry name" value="ROK (REPRESSOR, ORF, KINASE) FAMILY"/>
    <property type="match status" value="1"/>
</dbReference>
<evidence type="ECO:0000256" key="1">
    <source>
        <dbReference type="ARBA" id="ARBA00006479"/>
    </source>
</evidence>
<dbReference type="GO" id="GO:0016301">
    <property type="term" value="F:kinase activity"/>
    <property type="evidence" value="ECO:0007669"/>
    <property type="project" value="UniProtKB-KW"/>
</dbReference>
<gene>
    <name evidence="2" type="ORF">ATL40_2414</name>
</gene>
<sequence length="386" mass="40187">MSQGPGEFLRLIRSGEATTRGELLAATGMSRISVAQRVDALLAAGVIRPAGDGGATGGRRSVRFVFEPATVALVAALEVDSGLLAVVDAHGIVHARLDLDTHVADGPEATLRRVADGFSRLMAEHDVPAERVIAMGVSVPGPIDPTTGRLEEPPIMPGWGGWPITETLQEFLDVPVYVENDADAMAYGEWSRGRALPGRPLVLVKASEYIGAGLVIDGKIYRGLDGGAGDIGHVPIGGHRLCRCGRTGCLASEASGRAVLDRLAEQGLDEADLTDLTELAARAEAGDAAVAATLRHAGEQIGRVLGSVAAVMNPAMIVIAGTLQSVTLVAAIRSAVYATALPRATRHLEITTDTLHRDCAPVGLARVAFDGEYAPAAVDARLENET</sequence>
<name>A0A2A9D4M3_9MICO</name>
<dbReference type="OrthoDB" id="3189808at2"/>
<dbReference type="Pfam" id="PF00480">
    <property type="entry name" value="ROK"/>
    <property type="match status" value="1"/>
</dbReference>
<dbReference type="EMBL" id="PDJD01000001">
    <property type="protein sequence ID" value="PFG20799.1"/>
    <property type="molecule type" value="Genomic_DNA"/>
</dbReference>
<comment type="caution">
    <text evidence="2">The sequence shown here is derived from an EMBL/GenBank/DDBJ whole genome shotgun (WGS) entry which is preliminary data.</text>
</comment>
<dbReference type="Gene3D" id="3.30.420.40">
    <property type="match status" value="2"/>
</dbReference>
<keyword evidence="2" id="KW-0418">Kinase</keyword>
<dbReference type="SUPFAM" id="SSF46785">
    <property type="entry name" value="Winged helix' DNA-binding domain"/>
    <property type="match status" value="1"/>
</dbReference>
<dbReference type="InterPro" id="IPR036390">
    <property type="entry name" value="WH_DNA-bd_sf"/>
</dbReference>
<protein>
    <submittedName>
        <fullName evidence="2">Putative NBD/HSP70 family sugar kinase</fullName>
    </submittedName>
</protein>
<organism evidence="2 3">
    <name type="scientific">Serinibacter salmoneus</name>
    <dbReference type="NCBI Taxonomy" id="556530"/>
    <lineage>
        <taxon>Bacteria</taxon>
        <taxon>Bacillati</taxon>
        <taxon>Actinomycetota</taxon>
        <taxon>Actinomycetes</taxon>
        <taxon>Micrococcales</taxon>
        <taxon>Beutenbergiaceae</taxon>
        <taxon>Serinibacter</taxon>
    </lineage>
</organism>
<reference evidence="2 3" key="1">
    <citation type="submission" date="2017-10" db="EMBL/GenBank/DDBJ databases">
        <title>Sequencing the genomes of 1000 actinobacteria strains.</title>
        <authorList>
            <person name="Klenk H.-P."/>
        </authorList>
    </citation>
    <scope>NUCLEOTIDE SEQUENCE [LARGE SCALE GENOMIC DNA]</scope>
    <source>
        <strain evidence="2 3">DSM 21801</strain>
    </source>
</reference>
<dbReference type="Proteomes" id="UP000224915">
    <property type="component" value="Unassembled WGS sequence"/>
</dbReference>
<dbReference type="SUPFAM" id="SSF53067">
    <property type="entry name" value="Actin-like ATPase domain"/>
    <property type="match status" value="1"/>
</dbReference>
<keyword evidence="3" id="KW-1185">Reference proteome</keyword>
<comment type="similarity">
    <text evidence="1">Belongs to the ROK (NagC/XylR) family.</text>
</comment>
<dbReference type="InterPro" id="IPR043129">
    <property type="entry name" value="ATPase_NBD"/>
</dbReference>
<dbReference type="AlphaFoldDB" id="A0A2A9D4M3"/>
<proteinExistence type="inferred from homology"/>
<keyword evidence="2" id="KW-0808">Transferase</keyword>
<evidence type="ECO:0000313" key="3">
    <source>
        <dbReference type="Proteomes" id="UP000224915"/>
    </source>
</evidence>
<dbReference type="InterPro" id="IPR036388">
    <property type="entry name" value="WH-like_DNA-bd_sf"/>
</dbReference>
<dbReference type="PANTHER" id="PTHR18964:SF173">
    <property type="entry name" value="GLUCOKINASE"/>
    <property type="match status" value="1"/>
</dbReference>
<dbReference type="RefSeq" id="WP_098469725.1">
    <property type="nucleotide sequence ID" value="NZ_PDJD01000001.1"/>
</dbReference>
<dbReference type="Gene3D" id="1.10.10.10">
    <property type="entry name" value="Winged helix-like DNA-binding domain superfamily/Winged helix DNA-binding domain"/>
    <property type="match status" value="1"/>
</dbReference>